<name>A0A9W6KWC4_9PSEU</name>
<evidence type="ECO:0000313" key="4">
    <source>
        <dbReference type="Proteomes" id="UP001143463"/>
    </source>
</evidence>
<dbReference type="Pfam" id="PF00296">
    <property type="entry name" value="Bac_luciferase"/>
    <property type="match status" value="1"/>
</dbReference>
<dbReference type="Gene3D" id="3.20.20.30">
    <property type="entry name" value="Luciferase-like domain"/>
    <property type="match status" value="1"/>
</dbReference>
<dbReference type="EMBL" id="BSFQ01000001">
    <property type="protein sequence ID" value="GLL08888.1"/>
    <property type="molecule type" value="Genomic_DNA"/>
</dbReference>
<reference evidence="3" key="1">
    <citation type="journal article" date="2014" name="Int. J. Syst. Evol. Microbiol.">
        <title>Complete genome sequence of Corynebacterium casei LMG S-19264T (=DSM 44701T), isolated from a smear-ripened cheese.</title>
        <authorList>
            <consortium name="US DOE Joint Genome Institute (JGI-PGF)"/>
            <person name="Walter F."/>
            <person name="Albersmeier A."/>
            <person name="Kalinowski J."/>
            <person name="Ruckert C."/>
        </authorList>
    </citation>
    <scope>NUCLEOTIDE SEQUENCE</scope>
    <source>
        <strain evidence="3">VKM Ac-1069</strain>
    </source>
</reference>
<reference evidence="3" key="2">
    <citation type="submission" date="2023-01" db="EMBL/GenBank/DDBJ databases">
        <authorList>
            <person name="Sun Q."/>
            <person name="Evtushenko L."/>
        </authorList>
    </citation>
    <scope>NUCLEOTIDE SEQUENCE</scope>
    <source>
        <strain evidence="3">VKM Ac-1069</strain>
    </source>
</reference>
<proteinExistence type="predicted"/>
<dbReference type="InterPro" id="IPR011251">
    <property type="entry name" value="Luciferase-like_dom"/>
</dbReference>
<comment type="similarity">
    <text evidence="1">To bacterial alkanal monooxygenase alpha and beta chains.</text>
</comment>
<evidence type="ECO:0000313" key="3">
    <source>
        <dbReference type="EMBL" id="GLL08888.1"/>
    </source>
</evidence>
<dbReference type="NCBIfam" id="TIGR03558">
    <property type="entry name" value="oxido_grp_1"/>
    <property type="match status" value="1"/>
</dbReference>
<comment type="caution">
    <text evidence="3">The sequence shown here is derived from an EMBL/GenBank/DDBJ whole genome shotgun (WGS) entry which is preliminary data.</text>
</comment>
<dbReference type="SUPFAM" id="SSF51679">
    <property type="entry name" value="Bacterial luciferase-like"/>
    <property type="match status" value="1"/>
</dbReference>
<sequence length="318" mass="33564">MRLSLLDRSRTRAGEPDSAAVRHTVERARRAEQLGYHRFWVAEHHAVPGIGSGAPTVLMAAVAAATERIRVGSGGVMLPNHQPLVVAEQVGVLAALHPGRVDLGVGRSLGFTAPVRRALRTDGTDTFREDLDELRAYLDGSGPVTARPRLDAPVPLFVLATGKGMAVAGDLGLPVVVGGPVLDDTPAGAEALADYRDRAGERAYVVVSLDLLVGDPDLALPEAWALAAARSTGEFPPLEPPDPDRPLTERQRTTVEGALRRTIVGDEATVAARLDALLTRTGADELLVSSSTFDRVALAESDARLAALLTEIAGQQGW</sequence>
<dbReference type="AlphaFoldDB" id="A0A9W6KWC4"/>
<dbReference type="InterPro" id="IPR019949">
    <property type="entry name" value="CmoO-like"/>
</dbReference>
<feature type="domain" description="Luciferase-like" evidence="2">
    <location>
        <begin position="1"/>
        <end position="284"/>
    </location>
</feature>
<dbReference type="InterPro" id="IPR050766">
    <property type="entry name" value="Bact_Lucif_Oxidored"/>
</dbReference>
<dbReference type="Proteomes" id="UP001143463">
    <property type="component" value="Unassembled WGS sequence"/>
</dbReference>
<evidence type="ECO:0000256" key="1">
    <source>
        <dbReference type="ARBA" id="ARBA00007789"/>
    </source>
</evidence>
<accession>A0A9W6KWC4</accession>
<dbReference type="RefSeq" id="WP_037042317.1">
    <property type="nucleotide sequence ID" value="NZ_BAAAUZ010000015.1"/>
</dbReference>
<dbReference type="PANTHER" id="PTHR30137:SF6">
    <property type="entry name" value="LUCIFERASE-LIKE MONOOXYGENASE"/>
    <property type="match status" value="1"/>
</dbReference>
<organism evidence="3 4">
    <name type="scientific">Pseudonocardia halophobica</name>
    <dbReference type="NCBI Taxonomy" id="29401"/>
    <lineage>
        <taxon>Bacteria</taxon>
        <taxon>Bacillati</taxon>
        <taxon>Actinomycetota</taxon>
        <taxon>Actinomycetes</taxon>
        <taxon>Pseudonocardiales</taxon>
        <taxon>Pseudonocardiaceae</taxon>
        <taxon>Pseudonocardia</taxon>
    </lineage>
</organism>
<keyword evidence="4" id="KW-1185">Reference proteome</keyword>
<protein>
    <submittedName>
        <fullName evidence="3">Methylene-tetrahydromethanopterin reductase</fullName>
    </submittedName>
</protein>
<gene>
    <name evidence="3" type="ORF">GCM10017577_00280</name>
</gene>
<dbReference type="PANTHER" id="PTHR30137">
    <property type="entry name" value="LUCIFERASE-LIKE MONOOXYGENASE"/>
    <property type="match status" value="1"/>
</dbReference>
<dbReference type="GO" id="GO:0005829">
    <property type="term" value="C:cytosol"/>
    <property type="evidence" value="ECO:0007669"/>
    <property type="project" value="TreeGrafter"/>
</dbReference>
<evidence type="ECO:0000259" key="2">
    <source>
        <dbReference type="Pfam" id="PF00296"/>
    </source>
</evidence>
<dbReference type="GO" id="GO:0016705">
    <property type="term" value="F:oxidoreductase activity, acting on paired donors, with incorporation or reduction of molecular oxygen"/>
    <property type="evidence" value="ECO:0007669"/>
    <property type="project" value="InterPro"/>
</dbReference>
<dbReference type="InterPro" id="IPR036661">
    <property type="entry name" value="Luciferase-like_sf"/>
</dbReference>